<dbReference type="EMBL" id="CP077095">
    <property type="protein sequence ID" value="QXI40762.1"/>
    <property type="molecule type" value="Genomic_DNA"/>
</dbReference>
<organism evidence="1 2">
    <name type="scientific">Pseudomonas xantholysinigenes</name>
    <dbReference type="NCBI Taxonomy" id="2745490"/>
    <lineage>
        <taxon>Bacteria</taxon>
        <taxon>Pseudomonadati</taxon>
        <taxon>Pseudomonadota</taxon>
        <taxon>Gammaproteobacteria</taxon>
        <taxon>Pseudomonadales</taxon>
        <taxon>Pseudomonadaceae</taxon>
        <taxon>Pseudomonas</taxon>
    </lineage>
</organism>
<proteinExistence type="predicted"/>
<keyword evidence="2" id="KW-1185">Reference proteome</keyword>
<reference evidence="1 2" key="2">
    <citation type="journal article" date="2021" name="Microorganisms">
        <title>The Ever-Expanding Pseudomonas Genus: Description of 43 New Species and Partition of the Pseudomonas putida Group.</title>
        <authorList>
            <person name="Girard L."/>
            <person name="Lood C."/>
            <person name="Hofte M."/>
            <person name="Vandamme P."/>
            <person name="Rokni-Zadeh H."/>
            <person name="van Noort V."/>
            <person name="Lavigne R."/>
            <person name="De Mot R."/>
        </authorList>
    </citation>
    <scope>NUCLEOTIDE SEQUENCE [LARGE SCALE GENOMIC DNA]</scope>
    <source>
        <strain evidence="1 2">RW9S1A</strain>
    </source>
</reference>
<protein>
    <submittedName>
        <fullName evidence="1">Uncharacterized protein</fullName>
    </submittedName>
</protein>
<accession>A0A9E6U045</accession>
<gene>
    <name evidence="1" type="ORF">HU772_012050</name>
</gene>
<dbReference type="KEGG" id="pxn:HU772_012050"/>
<evidence type="ECO:0000313" key="2">
    <source>
        <dbReference type="Proteomes" id="UP000633418"/>
    </source>
</evidence>
<dbReference type="Proteomes" id="UP000633418">
    <property type="component" value="Chromosome"/>
</dbReference>
<sequence length="347" mass="38813">MFNQPPLRSLQTLIAASLLLGGCSINGSYNDAAEADAAKVRFISKMDSATLDVYDAQHCMGRTTGLLNNLFVANTRRRADMAVAAPDDAKAYLEFRVTPGRELFLVTNSVGTGVVCGSAFNLTPQPGGEYEVTFNWSGDHCITALTSLNQVNGQVSRLPLPVIRQGIDRCEGSNPLFPKPAQGQPDTPQRTALMEQIIADSLVDSMQPASRDDTPAQREAVQRLLLEGRQQRLGVNLPQAYWDEYQRNLDLTAEAAASRKARLLQQYQDGYRARLRQFDTEALRQRQPDGEATDVKLTLIENAVMLRYYNELSNDLLKQDLRQHVTRMAELDRRYDVCTRVARCWKD</sequence>
<name>A0A9E6U045_9PSED</name>
<dbReference type="RefSeq" id="WP_186661502.1">
    <property type="nucleotide sequence ID" value="NZ_CP077095.1"/>
</dbReference>
<evidence type="ECO:0000313" key="1">
    <source>
        <dbReference type="EMBL" id="QXI40762.1"/>
    </source>
</evidence>
<reference evidence="1 2" key="1">
    <citation type="journal article" date="2020" name="Microorganisms">
        <title>Reliable Identification of Environmental Pseudomonas Isolates Using the rpoD Gene.</title>
        <authorList>
            <consortium name="The Broad Institute Genome Sequencing Platform"/>
            <person name="Girard L."/>
            <person name="Lood C."/>
            <person name="Rokni-Zadeh H."/>
            <person name="van Noort V."/>
            <person name="Lavigne R."/>
            <person name="De Mot R."/>
        </authorList>
    </citation>
    <scope>NUCLEOTIDE SEQUENCE [LARGE SCALE GENOMIC DNA]</scope>
    <source>
        <strain evidence="1 2">RW9S1A</strain>
    </source>
</reference>
<dbReference type="AlphaFoldDB" id="A0A9E6U045"/>